<evidence type="ECO:0000259" key="7">
    <source>
        <dbReference type="Pfam" id="PF06429"/>
    </source>
</evidence>
<dbReference type="OrthoDB" id="8578401at2"/>
<dbReference type="Pfam" id="PF22692">
    <property type="entry name" value="LlgE_F_G_D1"/>
    <property type="match status" value="1"/>
</dbReference>
<dbReference type="GO" id="GO:0071978">
    <property type="term" value="P:bacterial-type flagellum-dependent swarming motility"/>
    <property type="evidence" value="ECO:0007669"/>
    <property type="project" value="TreeGrafter"/>
</dbReference>
<name>A0A090TTX0_9VIBR</name>
<dbReference type="GO" id="GO:0009425">
    <property type="term" value="C:bacterial-type flagellum basal body"/>
    <property type="evidence" value="ECO:0007669"/>
    <property type="project" value="UniProtKB-SubCell"/>
</dbReference>
<dbReference type="InterPro" id="IPR037925">
    <property type="entry name" value="FlgE/F/G-like"/>
</dbReference>
<evidence type="ECO:0000259" key="6">
    <source>
        <dbReference type="Pfam" id="PF00460"/>
    </source>
</evidence>
<dbReference type="NCBIfam" id="TIGR03506">
    <property type="entry name" value="FlgEFG_subfam"/>
    <property type="match status" value="1"/>
</dbReference>
<keyword evidence="10" id="KW-0966">Cell projection</keyword>
<dbReference type="InterPro" id="IPR011491">
    <property type="entry name" value="FlgE_D2"/>
</dbReference>
<dbReference type="PANTHER" id="PTHR30435:SF1">
    <property type="entry name" value="FLAGELLAR HOOK PROTEIN FLGE"/>
    <property type="match status" value="1"/>
</dbReference>
<comment type="similarity">
    <text evidence="2 5">Belongs to the flagella basal body rod proteins family.</text>
</comment>
<dbReference type="InterPro" id="IPR018247">
    <property type="entry name" value="EF_Hand_1_Ca_BS"/>
</dbReference>
<dbReference type="InterPro" id="IPR001444">
    <property type="entry name" value="Flag_bb_rod_N"/>
</dbReference>
<dbReference type="GO" id="GO:0005829">
    <property type="term" value="C:cytosol"/>
    <property type="evidence" value="ECO:0007669"/>
    <property type="project" value="TreeGrafter"/>
</dbReference>
<dbReference type="InterPro" id="IPR019776">
    <property type="entry name" value="Flagellar_basal_body_rod_CS"/>
</dbReference>
<keyword evidence="10" id="KW-0282">Flagellum</keyword>
<dbReference type="InterPro" id="IPR020013">
    <property type="entry name" value="Flagellar_FlgE/F/G"/>
</dbReference>
<dbReference type="PROSITE" id="PS00588">
    <property type="entry name" value="FLAGELLA_BB_ROD"/>
    <property type="match status" value="1"/>
</dbReference>
<comment type="caution">
    <text evidence="10">The sequence shown here is derived from an EMBL/GenBank/DDBJ whole genome shotgun (WGS) entry which is preliminary data.</text>
</comment>
<evidence type="ECO:0000313" key="11">
    <source>
        <dbReference type="Proteomes" id="UP000029224"/>
    </source>
</evidence>
<organism evidence="10 11">
    <name type="scientific">Vibrio maritimus</name>
    <dbReference type="NCBI Taxonomy" id="990268"/>
    <lineage>
        <taxon>Bacteria</taxon>
        <taxon>Pseudomonadati</taxon>
        <taxon>Pseudomonadota</taxon>
        <taxon>Gammaproteobacteria</taxon>
        <taxon>Vibrionales</taxon>
        <taxon>Vibrionaceae</taxon>
        <taxon>Vibrio</taxon>
    </lineage>
</organism>
<evidence type="ECO:0000256" key="5">
    <source>
        <dbReference type="RuleBase" id="RU362116"/>
    </source>
</evidence>
<evidence type="ECO:0000313" key="10">
    <source>
        <dbReference type="EMBL" id="GAL34452.1"/>
    </source>
</evidence>
<dbReference type="EMBL" id="BBMT01000005">
    <property type="protein sequence ID" value="GAL34452.1"/>
    <property type="molecule type" value="Genomic_DNA"/>
</dbReference>
<evidence type="ECO:0000256" key="3">
    <source>
        <dbReference type="ARBA" id="ARBA00019015"/>
    </source>
</evidence>
<dbReference type="AlphaFoldDB" id="A0A090TTX0"/>
<evidence type="ECO:0000256" key="2">
    <source>
        <dbReference type="ARBA" id="ARBA00009677"/>
    </source>
</evidence>
<dbReference type="PROSITE" id="PS00018">
    <property type="entry name" value="EF_HAND_1"/>
    <property type="match status" value="1"/>
</dbReference>
<accession>A0A090TTX0</accession>
<dbReference type="Pfam" id="PF06429">
    <property type="entry name" value="Flg_bbr_C"/>
    <property type="match status" value="1"/>
</dbReference>
<evidence type="ECO:0000259" key="8">
    <source>
        <dbReference type="Pfam" id="PF07559"/>
    </source>
</evidence>
<dbReference type="InterPro" id="IPR010930">
    <property type="entry name" value="Flg_bb/hook_C_dom"/>
</dbReference>
<dbReference type="NCBIfam" id="NF005286">
    <property type="entry name" value="PRK06803.1"/>
    <property type="match status" value="1"/>
</dbReference>
<feature type="domain" description="Flagellar hook protein FlgE D2" evidence="8">
    <location>
        <begin position="155"/>
        <end position="299"/>
    </location>
</feature>
<dbReference type="Proteomes" id="UP000029224">
    <property type="component" value="Unassembled WGS sequence"/>
</dbReference>
<gene>
    <name evidence="10" type="ORF">JCM19240_4002</name>
</gene>
<reference evidence="10 11" key="2">
    <citation type="submission" date="2014-09" db="EMBL/GenBank/DDBJ databases">
        <authorList>
            <consortium name="NBRP consortium"/>
            <person name="Sawabe T."/>
            <person name="Meirelles P."/>
            <person name="Nakanishi M."/>
            <person name="Sayaka M."/>
            <person name="Hattori M."/>
            <person name="Ohkuma M."/>
        </authorList>
    </citation>
    <scope>NUCLEOTIDE SEQUENCE [LARGE SCALE GENOMIC DNA]</scope>
    <source>
        <strain evidence="10 11">JCM 19240</strain>
    </source>
</reference>
<feature type="domain" description="Flagellar hook protein FlgE/F/G-like D1" evidence="9">
    <location>
        <begin position="76"/>
        <end position="124"/>
    </location>
</feature>
<sequence length="418" mass="43782">MSFSIALSGLNASNSELNTISNNIANVSTTGFKESRTEFASVYSGSEAGGVEVVGVSQNFEKSGTVTGTGRSLDMALSGNGFFVLEDNKGQTLYTRSGIFNMNADGQIIANNGAALKGYSVDENNNLMLGSVGTVQISTASLQAEATDRIDFVANLDARENVPTSAAFDPTDSNSYNHSYTTPVFDSLGNPHTVSQYFVKTANTNEWNLYVYVDGVQADLDGSGVVDAADVETVVFGSDGTLDLNPVSAPSNTLTADGSYSIPVTLAPVANNLNINVSLASITQYGSDFVVSKNSPNGYTSGDYASVRMENDGRIYATYTNGQSQLQGQVVLANFASPQNLIKTSDTAWLQSFSSGTPVLGTAGSGVFGDLTSGALEGSNVDLTSELVALMTAQRNYQANTKSISTSDQLTQALFNVV</sequence>
<protein>
    <recommendedName>
        <fullName evidence="3 5">Flagellar hook protein FlgE</fullName>
    </recommendedName>
</protein>
<reference evidence="10 11" key="1">
    <citation type="submission" date="2014-09" db="EMBL/GenBank/DDBJ databases">
        <title>Vibrio maritimus JCM 19240. (C210) whole genome shotgun sequence.</title>
        <authorList>
            <person name="Sawabe T."/>
            <person name="Meirelles P."/>
            <person name="Nakanishi M."/>
            <person name="Sayaka M."/>
            <person name="Hattori M."/>
            <person name="Ohkuma M."/>
        </authorList>
    </citation>
    <scope>NUCLEOTIDE SEQUENCE [LARGE SCALE GENOMIC DNA]</scope>
    <source>
        <strain evidence="10 11">JCM 19240</strain>
    </source>
</reference>
<evidence type="ECO:0000259" key="9">
    <source>
        <dbReference type="Pfam" id="PF22692"/>
    </source>
</evidence>
<evidence type="ECO:0000256" key="4">
    <source>
        <dbReference type="ARBA" id="ARBA00023143"/>
    </source>
</evidence>
<comment type="subcellular location">
    <subcellularLocation>
        <location evidence="1 5">Bacterial flagellum basal body</location>
    </subcellularLocation>
</comment>
<dbReference type="GO" id="GO:0009424">
    <property type="term" value="C:bacterial-type flagellum hook"/>
    <property type="evidence" value="ECO:0007669"/>
    <property type="project" value="TreeGrafter"/>
</dbReference>
<dbReference type="InterPro" id="IPR037058">
    <property type="entry name" value="Falgellar_hook_FlgE_sf"/>
</dbReference>
<feature type="domain" description="Flagellar basal-body/hook protein C-terminal" evidence="7">
    <location>
        <begin position="373"/>
        <end position="415"/>
    </location>
</feature>
<feature type="domain" description="Flagellar basal body rod protein N-terminal" evidence="6">
    <location>
        <begin position="5"/>
        <end position="33"/>
    </location>
</feature>
<keyword evidence="4 5" id="KW-0975">Bacterial flagellum</keyword>
<evidence type="ECO:0000256" key="1">
    <source>
        <dbReference type="ARBA" id="ARBA00004117"/>
    </source>
</evidence>
<dbReference type="Pfam" id="PF00460">
    <property type="entry name" value="Flg_bb_rod"/>
    <property type="match status" value="1"/>
</dbReference>
<dbReference type="InterPro" id="IPR053967">
    <property type="entry name" value="LlgE_F_G-like_D1"/>
</dbReference>
<keyword evidence="10" id="KW-0969">Cilium</keyword>
<dbReference type="PANTHER" id="PTHR30435">
    <property type="entry name" value="FLAGELLAR PROTEIN"/>
    <property type="match status" value="1"/>
</dbReference>
<comment type="function">
    <text evidence="5">A flexible structure which links the flagellar filament to the drive apparatus in the basal body.</text>
</comment>
<dbReference type="SUPFAM" id="SSF117143">
    <property type="entry name" value="Flagellar hook protein flgE"/>
    <property type="match status" value="1"/>
</dbReference>
<proteinExistence type="inferred from homology"/>
<dbReference type="Pfam" id="PF07559">
    <property type="entry name" value="FlgE_D2"/>
    <property type="match status" value="1"/>
</dbReference>
<dbReference type="NCBIfam" id="NF004238">
    <property type="entry name" value="PRK05682.1-1"/>
    <property type="match status" value="1"/>
</dbReference>
<dbReference type="Gene3D" id="2.60.98.20">
    <property type="entry name" value="Flagellar hook protein FlgE"/>
    <property type="match status" value="1"/>
</dbReference>
<keyword evidence="11" id="KW-1185">Reference proteome</keyword>